<dbReference type="AlphaFoldDB" id="A0A8S1PQV9"/>
<reference evidence="1" key="1">
    <citation type="submission" date="2021-01" db="EMBL/GenBank/DDBJ databases">
        <authorList>
            <consortium name="Genoscope - CEA"/>
            <person name="William W."/>
        </authorList>
    </citation>
    <scope>NUCLEOTIDE SEQUENCE</scope>
</reference>
<protein>
    <submittedName>
        <fullName evidence="1">Uncharacterized protein</fullName>
    </submittedName>
</protein>
<dbReference type="OrthoDB" id="10623832at2759"/>
<evidence type="ECO:0000313" key="2">
    <source>
        <dbReference type="Proteomes" id="UP000692954"/>
    </source>
</evidence>
<name>A0A8S1PQV9_9CILI</name>
<gene>
    <name evidence="1" type="ORF">PSON_ATCC_30995.1.T0840164</name>
</gene>
<accession>A0A8S1PQV9</accession>
<organism evidence="1 2">
    <name type="scientific">Paramecium sonneborni</name>
    <dbReference type="NCBI Taxonomy" id="65129"/>
    <lineage>
        <taxon>Eukaryota</taxon>
        <taxon>Sar</taxon>
        <taxon>Alveolata</taxon>
        <taxon>Ciliophora</taxon>
        <taxon>Intramacronucleata</taxon>
        <taxon>Oligohymenophorea</taxon>
        <taxon>Peniculida</taxon>
        <taxon>Parameciidae</taxon>
        <taxon>Paramecium</taxon>
    </lineage>
</organism>
<dbReference type="EMBL" id="CAJJDN010000084">
    <property type="protein sequence ID" value="CAD8105456.1"/>
    <property type="molecule type" value="Genomic_DNA"/>
</dbReference>
<evidence type="ECO:0000313" key="1">
    <source>
        <dbReference type="EMBL" id="CAD8105456.1"/>
    </source>
</evidence>
<sequence length="140" mass="15826">MLIITKGFVNLTKLLEILLYNQKLKFIHLIFMYPLFHISYPHISSPIPIRKTIQIILIYTKKHKNNPNNNGIFNELVFSNKQGDKNELRAAANSGTVNINPIAVPISFGIRYATILNTAICKISLAIPNIALPQSIMQQL</sequence>
<comment type="caution">
    <text evidence="1">The sequence shown here is derived from an EMBL/GenBank/DDBJ whole genome shotgun (WGS) entry which is preliminary data.</text>
</comment>
<proteinExistence type="predicted"/>
<dbReference type="Proteomes" id="UP000692954">
    <property type="component" value="Unassembled WGS sequence"/>
</dbReference>
<keyword evidence="2" id="KW-1185">Reference proteome</keyword>